<accession>A0A0C2X7P5</accession>
<gene>
    <name evidence="3" type="ORF">M408DRAFT_325583</name>
</gene>
<evidence type="ECO:0000259" key="1">
    <source>
        <dbReference type="PROSITE" id="PS50234"/>
    </source>
</evidence>
<dbReference type="AlphaFoldDB" id="A0A0C2X7P5"/>
<dbReference type="STRING" id="933852.A0A0C2X7P5"/>
<dbReference type="InterPro" id="IPR013694">
    <property type="entry name" value="VIT"/>
</dbReference>
<evidence type="ECO:0000313" key="3">
    <source>
        <dbReference type="EMBL" id="KIM34058.1"/>
    </source>
</evidence>
<dbReference type="PROSITE" id="PS51468">
    <property type="entry name" value="VIT"/>
    <property type="match status" value="1"/>
</dbReference>
<protein>
    <recommendedName>
        <fullName evidence="5">VIT domain-containing protein</fullName>
    </recommendedName>
</protein>
<dbReference type="Pfam" id="PF13768">
    <property type="entry name" value="VWA_3"/>
    <property type="match status" value="1"/>
</dbReference>
<dbReference type="PANTHER" id="PTHR45737">
    <property type="entry name" value="VON WILLEBRAND FACTOR A DOMAIN-CONTAINING PROTEIN 5A"/>
    <property type="match status" value="1"/>
</dbReference>
<dbReference type="EMBL" id="KN824277">
    <property type="protein sequence ID" value="KIM34058.1"/>
    <property type="molecule type" value="Genomic_DNA"/>
</dbReference>
<dbReference type="Gene3D" id="3.40.50.410">
    <property type="entry name" value="von Willebrand factor, type A domain"/>
    <property type="match status" value="1"/>
</dbReference>
<evidence type="ECO:0000313" key="4">
    <source>
        <dbReference type="Proteomes" id="UP000054097"/>
    </source>
</evidence>
<dbReference type="PANTHER" id="PTHR45737:SF6">
    <property type="entry name" value="VON WILLEBRAND FACTOR A DOMAIN-CONTAINING PROTEIN 5A"/>
    <property type="match status" value="1"/>
</dbReference>
<proteinExistence type="predicted"/>
<dbReference type="Proteomes" id="UP000054097">
    <property type="component" value="Unassembled WGS sequence"/>
</dbReference>
<dbReference type="SUPFAM" id="SSF53300">
    <property type="entry name" value="vWA-like"/>
    <property type="match status" value="1"/>
</dbReference>
<reference evidence="4" key="2">
    <citation type="submission" date="2015-01" db="EMBL/GenBank/DDBJ databases">
        <title>Evolutionary Origins and Diversification of the Mycorrhizal Mutualists.</title>
        <authorList>
            <consortium name="DOE Joint Genome Institute"/>
            <consortium name="Mycorrhizal Genomics Consortium"/>
            <person name="Kohler A."/>
            <person name="Kuo A."/>
            <person name="Nagy L.G."/>
            <person name="Floudas D."/>
            <person name="Copeland A."/>
            <person name="Barry K.W."/>
            <person name="Cichocki N."/>
            <person name="Veneault-Fourrey C."/>
            <person name="LaButti K."/>
            <person name="Lindquist E.A."/>
            <person name="Lipzen A."/>
            <person name="Lundell T."/>
            <person name="Morin E."/>
            <person name="Murat C."/>
            <person name="Riley R."/>
            <person name="Ohm R."/>
            <person name="Sun H."/>
            <person name="Tunlid A."/>
            <person name="Henrissat B."/>
            <person name="Grigoriev I.V."/>
            <person name="Hibbett D.S."/>
            <person name="Martin F."/>
        </authorList>
    </citation>
    <scope>NUCLEOTIDE SEQUENCE [LARGE SCALE GENOMIC DNA]</scope>
    <source>
        <strain evidence="4">MAFF 305830</strain>
    </source>
</reference>
<organism evidence="3 4">
    <name type="scientific">Serendipita vermifera MAFF 305830</name>
    <dbReference type="NCBI Taxonomy" id="933852"/>
    <lineage>
        <taxon>Eukaryota</taxon>
        <taxon>Fungi</taxon>
        <taxon>Dikarya</taxon>
        <taxon>Basidiomycota</taxon>
        <taxon>Agaricomycotina</taxon>
        <taxon>Agaricomycetes</taxon>
        <taxon>Sebacinales</taxon>
        <taxon>Serendipitaceae</taxon>
        <taxon>Serendipita</taxon>
    </lineage>
</organism>
<feature type="domain" description="VIT" evidence="2">
    <location>
        <begin position="10"/>
        <end position="138"/>
    </location>
</feature>
<evidence type="ECO:0008006" key="5">
    <source>
        <dbReference type="Google" id="ProtNLM"/>
    </source>
</evidence>
<sequence>MDSTLYLCGIFPLNNRTLDTARETPLINATCNCKVLDVYILTELVQEYVSNGPAEQQMQYTFPLSSSAAVRAFKAVIDSKVINGVVKEKGEAKRLYDHAISSGKQAGLLEKSHVDLFTVSLGNIKPGQRIVVHISYVSMISHDGGSPDALRLTIPITIASRYGQPPVPLPVSKPLNAFKLDVSIQMNAPIKTISSPTHPINMKLGHHSLEMTGEHDPNLAAVTLQDSVFLDKDIVIIIAAQKLDYPRCMAERRPLSSAEEPTHAYALTMVPKFDLPPVKSQEYIFLVDRSGSMSGQRIEAVRNALQIMLRSLPSRKTTFNIISFGSHNTSLWPTSQPYDATTVEQASQHVDTMDADYGGTELGSALNFAYTSKARSDPVEKPSTVVFILTDGDSYDLRGVVDVVASSSESAKNSDHLLRTFVLGVGDDVAVGMCETIARAGRGTAVFVGYHEKPDAKLVALLRASRGGVVENISIDWGVAEGDIKGDEDYEMVDKGDSTGAVIEQRGVAPPPDAAPETISLFNPSLEPQNPTDVGPQEMALPPPPTIQQTPASSALSFPIYPGFRCNIFAIIKQKDNAAPFASAVKIMGEANGIPVSLDVPVQGSLFGTTPGPHTITGGCLLHTLAARALIEAYEDGPASARASAEIRRLGLRYSLATSGTSFVAVEEASSDVIAVEEQNIVQSRGEEESDDEMGFGLFDDGDYAAALPDEDEEEAEEEGGAKEIGFASDIDAYQPRMLSLGGPGSSSGAPQKKMKMAMPVMQTHAMDALSEDPMALMSIPAPPPVPMAPGGAPRPPVASRSLAFNAPISPPSASYQSSMPSLSMAVSSAPAAPTGPPPLSLAALAKAQGFDGGFVNTPDTSSLLLQGRPTPPMPKALEETSLPVEDKETVWMTILALTVLQKQFSTAQERDAWSLMAEKAMEFVRSVFLDGGMAETRIQSILGELENEATRSL</sequence>
<dbReference type="InterPro" id="IPR002035">
    <property type="entry name" value="VWF_A"/>
</dbReference>
<dbReference type="SMART" id="SM00609">
    <property type="entry name" value="VIT"/>
    <property type="match status" value="1"/>
</dbReference>
<evidence type="ECO:0000259" key="2">
    <source>
        <dbReference type="PROSITE" id="PS51468"/>
    </source>
</evidence>
<feature type="domain" description="VWFA" evidence="1">
    <location>
        <begin position="282"/>
        <end position="473"/>
    </location>
</feature>
<dbReference type="Pfam" id="PF08487">
    <property type="entry name" value="VIT"/>
    <property type="match status" value="1"/>
</dbReference>
<keyword evidence="4" id="KW-1185">Reference proteome</keyword>
<dbReference type="HOGENOM" id="CLU_003826_0_1_1"/>
<reference evidence="3 4" key="1">
    <citation type="submission" date="2014-04" db="EMBL/GenBank/DDBJ databases">
        <authorList>
            <consortium name="DOE Joint Genome Institute"/>
            <person name="Kuo A."/>
            <person name="Zuccaro A."/>
            <person name="Kohler A."/>
            <person name="Nagy L.G."/>
            <person name="Floudas D."/>
            <person name="Copeland A."/>
            <person name="Barry K.W."/>
            <person name="Cichocki N."/>
            <person name="Veneault-Fourrey C."/>
            <person name="LaButti K."/>
            <person name="Lindquist E.A."/>
            <person name="Lipzen A."/>
            <person name="Lundell T."/>
            <person name="Morin E."/>
            <person name="Murat C."/>
            <person name="Sun H."/>
            <person name="Tunlid A."/>
            <person name="Henrissat B."/>
            <person name="Grigoriev I.V."/>
            <person name="Hibbett D.S."/>
            <person name="Martin F."/>
            <person name="Nordberg H.P."/>
            <person name="Cantor M.N."/>
            <person name="Hua S.X."/>
        </authorList>
    </citation>
    <scope>NUCLEOTIDE SEQUENCE [LARGE SCALE GENOMIC DNA]</scope>
    <source>
        <strain evidence="3 4">MAFF 305830</strain>
    </source>
</reference>
<dbReference type="SMART" id="SM00327">
    <property type="entry name" value="VWA"/>
    <property type="match status" value="1"/>
</dbReference>
<dbReference type="PROSITE" id="PS50234">
    <property type="entry name" value="VWFA"/>
    <property type="match status" value="1"/>
</dbReference>
<name>A0A0C2X7P5_SERVB</name>
<dbReference type="InterPro" id="IPR036465">
    <property type="entry name" value="vWFA_dom_sf"/>
</dbReference>
<dbReference type="OrthoDB" id="1729737at2759"/>